<keyword evidence="3" id="KW-1185">Reference proteome</keyword>
<organism evidence="3 4">
    <name type="scientific">Panagrolaimus davidi</name>
    <dbReference type="NCBI Taxonomy" id="227884"/>
    <lineage>
        <taxon>Eukaryota</taxon>
        <taxon>Metazoa</taxon>
        <taxon>Ecdysozoa</taxon>
        <taxon>Nematoda</taxon>
        <taxon>Chromadorea</taxon>
        <taxon>Rhabditida</taxon>
        <taxon>Tylenchina</taxon>
        <taxon>Panagrolaimomorpha</taxon>
        <taxon>Panagrolaimoidea</taxon>
        <taxon>Panagrolaimidae</taxon>
        <taxon>Panagrolaimus</taxon>
    </lineage>
</organism>
<feature type="chain" id="PRO_5037433179" evidence="2">
    <location>
        <begin position="22"/>
        <end position="522"/>
    </location>
</feature>
<evidence type="ECO:0000256" key="2">
    <source>
        <dbReference type="SAM" id="SignalP"/>
    </source>
</evidence>
<dbReference type="AlphaFoldDB" id="A0A914P546"/>
<sequence length="522" mass="56758">MTFYLGVVALVLILTSNLVSSDDPYLPCQSWIAFLYDDSNALSNPHFETQMNFISSAIESINYPDRIFIQGGFTEVAAWNSHQTIPQMQAQINNIEQTAIPYTLQKQLANLVTDLPTAESTNWPIGALIFIPDTSNAALRNADRFIPQLTGVQITFVLLGTNVDSTKLTNFSSNFITWTDLSQLQPLNWNSSYYSAYGCNKVVTQPPSSTTSIASVPITQPSTLQSTSTIASSTSSTQGTSTTSSIETTPPTSTTPNTSTSTTTILSTPSSELPSTSTISSTESTTPPSTSTSTSTLLTTSTSTSTVVPTTTSTNSSQPSIYPRTADIVFILDDSNCDANPDTQSQKNTISSLLSNYTFSDDGVRVANPRSIGSAGYSYFFLTDLSAFTDTYLINCHHIRDTTFTIDKALRKSMSFAYKYTRTTAEALIFVVFTINNGTSEQFGDPGYALNGALEYRNKCMNPGNVEIIQINPGFGNVNPELGNYFFKYDDPDLFNKFTNAIISTQTYDKSSIPKSDCIDGI</sequence>
<dbReference type="WBParaSite" id="PDA_v2.g10193.t1">
    <property type="protein sequence ID" value="PDA_v2.g10193.t1"/>
    <property type="gene ID" value="PDA_v2.g10193"/>
</dbReference>
<dbReference type="InterPro" id="IPR036465">
    <property type="entry name" value="vWFA_dom_sf"/>
</dbReference>
<feature type="signal peptide" evidence="2">
    <location>
        <begin position="1"/>
        <end position="21"/>
    </location>
</feature>
<protein>
    <submittedName>
        <fullName evidence="4">VWFA domain-containing protein</fullName>
    </submittedName>
</protein>
<evidence type="ECO:0000256" key="1">
    <source>
        <dbReference type="SAM" id="MobiDB-lite"/>
    </source>
</evidence>
<evidence type="ECO:0000313" key="3">
    <source>
        <dbReference type="Proteomes" id="UP000887578"/>
    </source>
</evidence>
<proteinExistence type="predicted"/>
<evidence type="ECO:0000313" key="4">
    <source>
        <dbReference type="WBParaSite" id="PDA_v2.g10193.t1"/>
    </source>
</evidence>
<dbReference type="Proteomes" id="UP000887578">
    <property type="component" value="Unplaced"/>
</dbReference>
<name>A0A914P546_9BILA</name>
<keyword evidence="2" id="KW-0732">Signal</keyword>
<accession>A0A914P546</accession>
<dbReference type="SUPFAM" id="SSF53300">
    <property type="entry name" value="vWA-like"/>
    <property type="match status" value="2"/>
</dbReference>
<reference evidence="4" key="1">
    <citation type="submission" date="2022-11" db="UniProtKB">
        <authorList>
            <consortium name="WormBaseParasite"/>
        </authorList>
    </citation>
    <scope>IDENTIFICATION</scope>
</reference>
<feature type="region of interest" description="Disordered" evidence="1">
    <location>
        <begin position="224"/>
        <end position="320"/>
    </location>
</feature>
<dbReference type="Gene3D" id="3.40.50.410">
    <property type="entry name" value="von Willebrand factor, type A domain"/>
    <property type="match status" value="1"/>
</dbReference>